<feature type="region of interest" description="Disordered" evidence="1">
    <location>
        <begin position="30"/>
        <end position="57"/>
    </location>
</feature>
<feature type="chain" id="PRO_5039152751" evidence="2">
    <location>
        <begin position="19"/>
        <end position="247"/>
    </location>
</feature>
<keyword evidence="2" id="KW-0732">Signal</keyword>
<dbReference type="EMBL" id="CP003876">
    <property type="protein sequence ID" value="AFT99900.1"/>
    <property type="molecule type" value="Genomic_DNA"/>
</dbReference>
<proteinExistence type="predicted"/>
<accession>K0EWD8</accession>
<dbReference type="Proteomes" id="UP000006304">
    <property type="component" value="Chromosome"/>
</dbReference>
<sequence length="247" mass="25183">MKAIFSARVSVLPLAVMACVGLLAMAPDDGQTGAGSQPNIALAGDDDMESDDDSPGAKITDQQLHALGLCTAAEEAAEQGHGATCAGKRDMSALARYKAIPLPLASEARLSLATPFEMKSAMGVDEATRAAMFSGLAPEDAAEAAALDACGFFAAKGGGVCDKYLDTDCAAQENNRGFCLIRAGYGIPGPHDDQNLSAADMAVKDAAVHALRAARSARVSDSVPLAVAADKAEAAAVLQWQAAGWAM</sequence>
<name>K0EWD8_NOCB7</name>
<dbReference type="HOGENOM" id="CLU_1123616_0_0_11"/>
<feature type="signal peptide" evidence="2">
    <location>
        <begin position="1"/>
        <end position="18"/>
    </location>
</feature>
<gene>
    <name evidence="3" type="ORF">O3I_009700</name>
</gene>
<organism evidence="3 4">
    <name type="scientific">Nocardia brasiliensis (strain ATCC 700358 / HUJEG-1)</name>
    <dbReference type="NCBI Taxonomy" id="1133849"/>
    <lineage>
        <taxon>Bacteria</taxon>
        <taxon>Bacillati</taxon>
        <taxon>Actinomycetota</taxon>
        <taxon>Actinomycetes</taxon>
        <taxon>Mycobacteriales</taxon>
        <taxon>Nocardiaceae</taxon>
        <taxon>Nocardia</taxon>
    </lineage>
</organism>
<feature type="compositionally biased region" description="Acidic residues" evidence="1">
    <location>
        <begin position="44"/>
        <end position="54"/>
    </location>
</feature>
<dbReference type="AlphaFoldDB" id="K0EWD8"/>
<evidence type="ECO:0000256" key="2">
    <source>
        <dbReference type="SAM" id="SignalP"/>
    </source>
</evidence>
<evidence type="ECO:0000313" key="3">
    <source>
        <dbReference type="EMBL" id="AFT99900.1"/>
    </source>
</evidence>
<dbReference type="KEGG" id="nbr:O3I_009700"/>
<evidence type="ECO:0000256" key="1">
    <source>
        <dbReference type="SAM" id="MobiDB-lite"/>
    </source>
</evidence>
<reference evidence="3 4" key="1">
    <citation type="journal article" date="2012" name="J. Bacteriol.">
        <title>Complete genome sequence of Nocardia brasiliensis HUJEG-1.</title>
        <authorList>
            <person name="Vera-Cabrera L."/>
            <person name="Ortiz-Lopez R."/>
            <person name="Elizondo-Gonzalez R."/>
            <person name="Perez-Maya A.A."/>
            <person name="Ocampo-Candiani J."/>
        </authorList>
    </citation>
    <scope>NUCLEOTIDE SEQUENCE [LARGE SCALE GENOMIC DNA]</scope>
    <source>
        <strain evidence="4">ATCC 700358</strain>
    </source>
</reference>
<dbReference type="PROSITE" id="PS51257">
    <property type="entry name" value="PROKAR_LIPOPROTEIN"/>
    <property type="match status" value="1"/>
</dbReference>
<protein>
    <submittedName>
        <fullName evidence="3">Uncharacterized protein</fullName>
    </submittedName>
</protein>
<keyword evidence="4" id="KW-1185">Reference proteome</keyword>
<evidence type="ECO:0000313" key="4">
    <source>
        <dbReference type="Proteomes" id="UP000006304"/>
    </source>
</evidence>